<feature type="chain" id="PRO_5041996764" description="Ionotropic glutamate receptor C-terminal domain-containing protein" evidence="2">
    <location>
        <begin position="30"/>
        <end position="317"/>
    </location>
</feature>
<reference evidence="4 5" key="1">
    <citation type="journal article" date="2021" name="Sci. Rep.">
        <title>The genome of the diatom Chaetoceros tenuissimus carries an ancient integrated fragment of an extant virus.</title>
        <authorList>
            <person name="Hongo Y."/>
            <person name="Kimura K."/>
            <person name="Takaki Y."/>
            <person name="Yoshida Y."/>
            <person name="Baba S."/>
            <person name="Kobayashi G."/>
            <person name="Nagasaki K."/>
            <person name="Hano T."/>
            <person name="Tomaru Y."/>
        </authorList>
    </citation>
    <scope>NUCLEOTIDE SEQUENCE [LARGE SCALE GENOMIC DNA]</scope>
    <source>
        <strain evidence="4 5">NIES-3715</strain>
    </source>
</reference>
<evidence type="ECO:0000313" key="5">
    <source>
        <dbReference type="Proteomes" id="UP001054902"/>
    </source>
</evidence>
<keyword evidence="1" id="KW-1133">Transmembrane helix</keyword>
<protein>
    <recommendedName>
        <fullName evidence="3">Ionotropic glutamate receptor C-terminal domain-containing protein</fullName>
    </recommendedName>
</protein>
<feature type="transmembrane region" description="Helical" evidence="1">
    <location>
        <begin position="270"/>
        <end position="291"/>
    </location>
</feature>
<feature type="transmembrane region" description="Helical" evidence="1">
    <location>
        <begin position="198"/>
        <end position="217"/>
    </location>
</feature>
<organism evidence="4 5">
    <name type="scientific">Chaetoceros tenuissimus</name>
    <dbReference type="NCBI Taxonomy" id="426638"/>
    <lineage>
        <taxon>Eukaryota</taxon>
        <taxon>Sar</taxon>
        <taxon>Stramenopiles</taxon>
        <taxon>Ochrophyta</taxon>
        <taxon>Bacillariophyta</taxon>
        <taxon>Coscinodiscophyceae</taxon>
        <taxon>Chaetocerotophycidae</taxon>
        <taxon>Chaetocerotales</taxon>
        <taxon>Chaetocerotaceae</taxon>
        <taxon>Chaetoceros</taxon>
    </lineage>
</organism>
<keyword evidence="2" id="KW-0732">Signal</keyword>
<name>A0AAD3DA97_9STRA</name>
<evidence type="ECO:0000259" key="3">
    <source>
        <dbReference type="Pfam" id="PF00060"/>
    </source>
</evidence>
<keyword evidence="1" id="KW-0812">Transmembrane</keyword>
<sequence length="317" mass="35777">MKTTVNIHRLLGLMLSVALLSYSCVAVNAEDDGQYYRQNEALIVDKYDNTTTRRNNFCDLQAAFHAGKVDLRSAFKGRNLTVAIGLDRDFVNFENKENIGKGWKGDILPPENGDSEEGVSILSTLEEGWSDVLHRHINTYDVSVEWWANSRDRINKGASFPKGWMDGSAIILQKQDNNRFRATHEFQLFSWHRPFTKGVWASIAATIFVTAFVTMFVTGKTLKELAESAPFRGSSLSVMLTYIHQAFLVFTGNVEISPNTHGGQWISFSISFVSMLILSTYTANFASSLVIEKASLQFRPSEILWTWTEVFVFSKNL</sequence>
<keyword evidence="5" id="KW-1185">Reference proteome</keyword>
<dbReference type="GO" id="GO:0016020">
    <property type="term" value="C:membrane"/>
    <property type="evidence" value="ECO:0007669"/>
    <property type="project" value="InterPro"/>
</dbReference>
<dbReference type="EMBL" id="BLLK01000069">
    <property type="protein sequence ID" value="GFH60698.1"/>
    <property type="molecule type" value="Genomic_DNA"/>
</dbReference>
<dbReference type="GO" id="GO:0015276">
    <property type="term" value="F:ligand-gated monoatomic ion channel activity"/>
    <property type="evidence" value="ECO:0007669"/>
    <property type="project" value="InterPro"/>
</dbReference>
<dbReference type="Proteomes" id="UP001054902">
    <property type="component" value="Unassembled WGS sequence"/>
</dbReference>
<keyword evidence="1" id="KW-0472">Membrane</keyword>
<accession>A0AAD3DA97</accession>
<gene>
    <name evidence="4" type="ORF">CTEN210_17174</name>
</gene>
<evidence type="ECO:0000256" key="1">
    <source>
        <dbReference type="SAM" id="Phobius"/>
    </source>
</evidence>
<feature type="signal peptide" evidence="2">
    <location>
        <begin position="1"/>
        <end position="29"/>
    </location>
</feature>
<dbReference type="InterPro" id="IPR001320">
    <property type="entry name" value="Iontro_rcpt_C"/>
</dbReference>
<dbReference type="Gene3D" id="1.10.287.70">
    <property type="match status" value="1"/>
</dbReference>
<dbReference type="PROSITE" id="PS51257">
    <property type="entry name" value="PROKAR_LIPOPROTEIN"/>
    <property type="match status" value="1"/>
</dbReference>
<evidence type="ECO:0000313" key="4">
    <source>
        <dbReference type="EMBL" id="GFH60698.1"/>
    </source>
</evidence>
<comment type="caution">
    <text evidence="4">The sequence shown here is derived from an EMBL/GenBank/DDBJ whole genome shotgun (WGS) entry which is preliminary data.</text>
</comment>
<dbReference type="AlphaFoldDB" id="A0AAD3DA97"/>
<feature type="domain" description="Ionotropic glutamate receptor C-terminal" evidence="3">
    <location>
        <begin position="198"/>
        <end position="296"/>
    </location>
</feature>
<proteinExistence type="predicted"/>
<dbReference type="Pfam" id="PF00060">
    <property type="entry name" value="Lig_chan"/>
    <property type="match status" value="1"/>
</dbReference>
<evidence type="ECO:0000256" key="2">
    <source>
        <dbReference type="SAM" id="SignalP"/>
    </source>
</evidence>